<accession>A0A6G8AYQ8</accession>
<dbReference type="EMBL" id="CP049888">
    <property type="protein sequence ID" value="QIL50127.1"/>
    <property type="molecule type" value="Genomic_DNA"/>
</dbReference>
<evidence type="ECO:0000313" key="1">
    <source>
        <dbReference type="EMBL" id="QIL50127.1"/>
    </source>
</evidence>
<dbReference type="PANTHER" id="PTHR40056:SF1">
    <property type="entry name" value="DUF1836 DOMAIN-CONTAINING PROTEIN"/>
    <property type="match status" value="1"/>
</dbReference>
<sequence>MESIEFKKWLDNLQSQQIPTWDAFPDLDLYMDQVVTEVNKILTPILQTTITKAMINSYVKTDMVQRPVKKKYQRQQLVEIILISIMKVVFPLDTVKKGVFKQLGSKKENTQKAYDNFVERFNQALAGIDVKNPVVQFQQAAFGVPDFQQMAIQAVIYKIICMQLIEIDGDSNHIFEK</sequence>
<dbReference type="AlphaFoldDB" id="A0A6G8AYQ8"/>
<dbReference type="Proteomes" id="UP000500741">
    <property type="component" value="Chromosome"/>
</dbReference>
<evidence type="ECO:0000313" key="2">
    <source>
        <dbReference type="Proteomes" id="UP000500741"/>
    </source>
</evidence>
<name>A0A6G8AYQ8_9LACO</name>
<dbReference type="RefSeq" id="WP_166009425.1">
    <property type="nucleotide sequence ID" value="NZ_CP049888.1"/>
</dbReference>
<dbReference type="KEGG" id="wco:G7084_01590"/>
<reference evidence="1 2" key="1">
    <citation type="submission" date="2020-03" db="EMBL/GenBank/DDBJ databases">
        <title>Weissella sp. nov., isolated from Cybister lewisianus.</title>
        <authorList>
            <person name="Hyun D.-W."/>
            <person name="Bae J.-W."/>
        </authorList>
    </citation>
    <scope>NUCLEOTIDE SEQUENCE [LARGE SCALE GENOMIC DNA]</scope>
    <source>
        <strain evidence="1 2">HDW19</strain>
    </source>
</reference>
<keyword evidence="2" id="KW-1185">Reference proteome</keyword>
<dbReference type="InterPro" id="IPR014975">
    <property type="entry name" value="DUF1836"/>
</dbReference>
<dbReference type="PANTHER" id="PTHR40056">
    <property type="entry name" value="HYPOTHETICAL CYTOSOLIC PROTEIN"/>
    <property type="match status" value="1"/>
</dbReference>
<protein>
    <submittedName>
        <fullName evidence="1">DUF1836 domain-containing protein</fullName>
    </submittedName>
</protein>
<dbReference type="Pfam" id="PF08876">
    <property type="entry name" value="DUF1836"/>
    <property type="match status" value="1"/>
</dbReference>
<proteinExistence type="predicted"/>
<organism evidence="1 2">
    <name type="scientific">Weissella coleopterorum</name>
    <dbReference type="NCBI Taxonomy" id="2714949"/>
    <lineage>
        <taxon>Bacteria</taxon>
        <taxon>Bacillati</taxon>
        <taxon>Bacillota</taxon>
        <taxon>Bacilli</taxon>
        <taxon>Lactobacillales</taxon>
        <taxon>Lactobacillaceae</taxon>
        <taxon>Weissella</taxon>
    </lineage>
</organism>
<gene>
    <name evidence="1" type="ORF">G7084_01590</name>
</gene>